<keyword evidence="1 5" id="KW-0378">Hydrolase</keyword>
<sequence length="463" mass="52045">MNFWEIVLIVVNFGILSWILLVSGKTKQWSILALVIAFGLVIVQLIAVGFRWQMIPAYLSPIILMTYYLLPVREKSARSWVFVTFKTLFLIIYLSVAVAVPSLLPVLSFETPSGPFAVGTTLYHWVDEKRDEPYTKDPNDRRKLMVQIWYPAEERGEGRGTPYIRNVNEVAEGLEKALSIPAFAFSQLGLVKSHAYPEARLSDSENRYPVLLFSHGFNGFRNQNTFEVEELASQGYIVLGIDHTFDAAATVFPDGRTAFLQPVDLDNFAESDRHIELWKEDVAFVLDQVERLNESDEANLFTGKIDTSRIGMFGHSYGGATATQMLAEDSRIKAAINMDGTLYGSVLPETGIGKPFLLMSADNSEESDDDFDEDSQEAKARDKRALAGGGMSMVIPHTNHMSFTDFSLFSPLLRSAGENPRQVHRIINEFSLAFFDRYVKQSDDGSTLRKLAAKYPELNFQVN</sequence>
<dbReference type="SUPFAM" id="SSF53474">
    <property type="entry name" value="alpha/beta-Hydrolases"/>
    <property type="match status" value="1"/>
</dbReference>
<dbReference type="GO" id="GO:0016042">
    <property type="term" value="P:lipid catabolic process"/>
    <property type="evidence" value="ECO:0007669"/>
    <property type="project" value="UniProtKB-KW"/>
</dbReference>
<evidence type="ECO:0000256" key="2">
    <source>
        <dbReference type="ARBA" id="ARBA00022963"/>
    </source>
</evidence>
<dbReference type="Pfam" id="PF03403">
    <property type="entry name" value="PAF-AH_p_II"/>
    <property type="match status" value="1"/>
</dbReference>
<keyword evidence="2" id="KW-0442">Lipid degradation</keyword>
<keyword evidence="4" id="KW-0472">Membrane</keyword>
<proteinExistence type="predicted"/>
<dbReference type="EMBL" id="SADV01000003">
    <property type="protein sequence ID" value="TQR36988.1"/>
    <property type="molecule type" value="Genomic_DNA"/>
</dbReference>
<dbReference type="Proteomes" id="UP000317944">
    <property type="component" value="Unassembled WGS sequence"/>
</dbReference>
<accession>A0A544UT20</accession>
<gene>
    <name evidence="5" type="ORF">C7Y47_04580</name>
</gene>
<evidence type="ECO:0000313" key="5">
    <source>
        <dbReference type="EMBL" id="TQR36988.1"/>
    </source>
</evidence>
<dbReference type="PANTHER" id="PTHR10272">
    <property type="entry name" value="PLATELET-ACTIVATING FACTOR ACETYLHYDROLASE"/>
    <property type="match status" value="1"/>
</dbReference>
<keyword evidence="4" id="KW-0812">Transmembrane</keyword>
<dbReference type="RefSeq" id="WP_142507683.1">
    <property type="nucleotide sequence ID" value="NZ_SADV01000003.1"/>
</dbReference>
<dbReference type="Gene3D" id="3.40.50.1820">
    <property type="entry name" value="alpha/beta hydrolase"/>
    <property type="match status" value="1"/>
</dbReference>
<organism evidence="5 6">
    <name type="scientific">Lysinibacillus sphaericus</name>
    <name type="common">Bacillus sphaericus</name>
    <dbReference type="NCBI Taxonomy" id="1421"/>
    <lineage>
        <taxon>Bacteria</taxon>
        <taxon>Bacillati</taxon>
        <taxon>Bacillota</taxon>
        <taxon>Bacilli</taxon>
        <taxon>Bacillales</taxon>
        <taxon>Bacillaceae</taxon>
        <taxon>Lysinibacillus</taxon>
    </lineage>
</organism>
<keyword evidence="3" id="KW-0443">Lipid metabolism</keyword>
<feature type="transmembrane region" description="Helical" evidence="4">
    <location>
        <begin position="29"/>
        <end position="47"/>
    </location>
</feature>
<evidence type="ECO:0000256" key="1">
    <source>
        <dbReference type="ARBA" id="ARBA00022801"/>
    </source>
</evidence>
<reference evidence="5 6" key="1">
    <citation type="submission" date="2018-03" db="EMBL/GenBank/DDBJ databases">
        <title>Aerobic endospore-forming bacteria genome sequencing and assembly.</title>
        <authorList>
            <person name="Cavalcante D.A."/>
            <person name="Driks A."/>
            <person name="Putonti C."/>
            <person name="De-Souza M.T."/>
        </authorList>
    </citation>
    <scope>NUCLEOTIDE SEQUENCE [LARGE SCALE GENOMIC DNA]</scope>
    <source>
        <strain evidence="5 6">SDF0037</strain>
    </source>
</reference>
<dbReference type="AlphaFoldDB" id="A0A544UT20"/>
<name>A0A544UT20_LYSSH</name>
<feature type="transmembrane region" description="Helical" evidence="4">
    <location>
        <begin position="6"/>
        <end position="22"/>
    </location>
</feature>
<evidence type="ECO:0000313" key="6">
    <source>
        <dbReference type="Proteomes" id="UP000317944"/>
    </source>
</evidence>
<keyword evidence="4" id="KW-1133">Transmembrane helix</keyword>
<comment type="caution">
    <text evidence="5">The sequence shown here is derived from an EMBL/GenBank/DDBJ whole genome shotgun (WGS) entry which is preliminary data.</text>
</comment>
<dbReference type="OrthoDB" id="9814760at2"/>
<protein>
    <submittedName>
        <fullName evidence="5">Carboxylic ester hydrolase</fullName>
    </submittedName>
</protein>
<evidence type="ECO:0000256" key="4">
    <source>
        <dbReference type="SAM" id="Phobius"/>
    </source>
</evidence>
<dbReference type="InterPro" id="IPR029058">
    <property type="entry name" value="AB_hydrolase_fold"/>
</dbReference>
<evidence type="ECO:0000256" key="3">
    <source>
        <dbReference type="ARBA" id="ARBA00023098"/>
    </source>
</evidence>
<feature type="transmembrane region" description="Helical" evidence="4">
    <location>
        <begin position="53"/>
        <end position="70"/>
    </location>
</feature>
<dbReference type="PANTHER" id="PTHR10272:SF0">
    <property type="entry name" value="PLATELET-ACTIVATING FACTOR ACETYLHYDROLASE"/>
    <property type="match status" value="1"/>
</dbReference>
<dbReference type="GO" id="GO:0003847">
    <property type="term" value="F:1-alkyl-2-acetylglycerophosphocholine esterase activity"/>
    <property type="evidence" value="ECO:0007669"/>
    <property type="project" value="TreeGrafter"/>
</dbReference>
<feature type="transmembrane region" description="Helical" evidence="4">
    <location>
        <begin position="82"/>
        <end position="104"/>
    </location>
</feature>